<dbReference type="Gene3D" id="3.90.550.10">
    <property type="entry name" value="Spore Coat Polysaccharide Biosynthesis Protein SpsA, Chain A"/>
    <property type="match status" value="1"/>
</dbReference>
<evidence type="ECO:0000256" key="1">
    <source>
        <dbReference type="ARBA" id="ARBA00006739"/>
    </source>
</evidence>
<dbReference type="PANTHER" id="PTHR43685:SF11">
    <property type="entry name" value="GLYCOSYLTRANSFERASE TAGX-RELATED"/>
    <property type="match status" value="1"/>
</dbReference>
<accession>A0ABV9Q0N0</accession>
<feature type="domain" description="Glycosyltransferase 2-like" evidence="2">
    <location>
        <begin position="7"/>
        <end position="165"/>
    </location>
</feature>
<dbReference type="InterPro" id="IPR050834">
    <property type="entry name" value="Glycosyltransf_2"/>
</dbReference>
<reference evidence="4" key="1">
    <citation type="journal article" date="2019" name="Int. J. Syst. Evol. Microbiol.">
        <title>The Global Catalogue of Microorganisms (GCM) 10K type strain sequencing project: providing services to taxonomists for standard genome sequencing and annotation.</title>
        <authorList>
            <consortium name="The Broad Institute Genomics Platform"/>
            <consortium name="The Broad Institute Genome Sequencing Center for Infectious Disease"/>
            <person name="Wu L."/>
            <person name="Ma J."/>
        </authorList>
    </citation>
    <scope>NUCLEOTIDE SEQUENCE [LARGE SCALE GENOMIC DNA]</scope>
    <source>
        <strain evidence="4">WYCCWR 12678</strain>
    </source>
</reference>
<dbReference type="InterPro" id="IPR029044">
    <property type="entry name" value="Nucleotide-diphossugar_trans"/>
</dbReference>
<dbReference type="Pfam" id="PF00535">
    <property type="entry name" value="Glycos_transf_2"/>
    <property type="match status" value="1"/>
</dbReference>
<evidence type="ECO:0000313" key="4">
    <source>
        <dbReference type="Proteomes" id="UP001596002"/>
    </source>
</evidence>
<evidence type="ECO:0000313" key="3">
    <source>
        <dbReference type="EMBL" id="MFC4767278.1"/>
    </source>
</evidence>
<gene>
    <name evidence="3" type="ORF">ACFO8Q_07870</name>
</gene>
<dbReference type="RefSeq" id="WP_380025198.1">
    <property type="nucleotide sequence ID" value="NZ_JBHSHC010000052.1"/>
</dbReference>
<proteinExistence type="inferred from homology"/>
<dbReference type="SUPFAM" id="SSF53448">
    <property type="entry name" value="Nucleotide-diphospho-sugar transferases"/>
    <property type="match status" value="1"/>
</dbReference>
<dbReference type="EMBL" id="JBHSHC010000052">
    <property type="protein sequence ID" value="MFC4767278.1"/>
    <property type="molecule type" value="Genomic_DNA"/>
</dbReference>
<comment type="similarity">
    <text evidence="1">Belongs to the glycosyltransferase 2 family.</text>
</comment>
<protein>
    <submittedName>
        <fullName evidence="3">Glycosyltransferase family 2 protein</fullName>
    </submittedName>
</protein>
<dbReference type="PANTHER" id="PTHR43685">
    <property type="entry name" value="GLYCOSYLTRANSFERASE"/>
    <property type="match status" value="1"/>
</dbReference>
<name>A0ABV9Q0N0_9BACL</name>
<sequence>MKHPFLSVCIPNYNRAASLGETLNSILSQTYQDYEIVVVDNHSEDNMEEVIGTFQDQRIRFVRNEWNIGAAKNLNRCVLESRGNYIKILNSGDVFTGTDALEKMVEATRNYPDAAIIACGYRHPDGSTPFSLPFDLLRRKGFSTVREVMNIHMFGLPSVWMIKKDTFPYTGLFIDSPICHADLVMKMAYYFDLYAISEPLVEHRGEAGGGSSSMGETMNRWEFMRFRVLEQLPFYSRLSSEQKAVLSSFLQIKLMSRIRTFIIGEAYHHALQSALDILKADPHLPFFYGEDREKVLELLLDQLVHRRKPNEIIDFMGTQQFSRPYADLFQYGFGLNYQLYRLDQKLKETSKKIAVVGTGYLTKVILQCFPELKNRIASIVDTGTDLQLLEGIPVTKDATLNFHDTFVIIASDDYVRFHRYELIRNGLIEGEHFLPALEDL</sequence>
<evidence type="ECO:0000259" key="2">
    <source>
        <dbReference type="Pfam" id="PF00535"/>
    </source>
</evidence>
<dbReference type="CDD" id="cd00761">
    <property type="entry name" value="Glyco_tranf_GTA_type"/>
    <property type="match status" value="1"/>
</dbReference>
<keyword evidence="4" id="KW-1185">Reference proteome</keyword>
<dbReference type="InterPro" id="IPR001173">
    <property type="entry name" value="Glyco_trans_2-like"/>
</dbReference>
<dbReference type="Proteomes" id="UP001596002">
    <property type="component" value="Unassembled WGS sequence"/>
</dbReference>
<comment type="caution">
    <text evidence="3">The sequence shown here is derived from an EMBL/GenBank/DDBJ whole genome shotgun (WGS) entry which is preliminary data.</text>
</comment>
<organism evidence="3 4">
    <name type="scientific">Effusibacillus consociatus</name>
    <dbReference type="NCBI Taxonomy" id="1117041"/>
    <lineage>
        <taxon>Bacteria</taxon>
        <taxon>Bacillati</taxon>
        <taxon>Bacillota</taxon>
        <taxon>Bacilli</taxon>
        <taxon>Bacillales</taxon>
        <taxon>Alicyclobacillaceae</taxon>
        <taxon>Effusibacillus</taxon>
    </lineage>
</organism>